<name>A0A8X6TN72_NEPPI</name>
<accession>A0A8X6TN72</accession>
<evidence type="ECO:0000313" key="1">
    <source>
        <dbReference type="EMBL" id="GFT28868.1"/>
    </source>
</evidence>
<reference evidence="1" key="1">
    <citation type="submission" date="2020-08" db="EMBL/GenBank/DDBJ databases">
        <title>Multicomponent nature underlies the extraordinary mechanical properties of spider dragline silk.</title>
        <authorList>
            <person name="Kono N."/>
            <person name="Nakamura H."/>
            <person name="Mori M."/>
            <person name="Yoshida Y."/>
            <person name="Ohtoshi R."/>
            <person name="Malay A.D."/>
            <person name="Moran D.A.P."/>
            <person name="Tomita M."/>
            <person name="Numata K."/>
            <person name="Arakawa K."/>
        </authorList>
    </citation>
    <scope>NUCLEOTIDE SEQUENCE</scope>
</reference>
<protein>
    <submittedName>
        <fullName evidence="1">Uncharacterized protein</fullName>
    </submittedName>
</protein>
<organism evidence="1 2">
    <name type="scientific">Nephila pilipes</name>
    <name type="common">Giant wood spider</name>
    <name type="synonym">Nephila maculata</name>
    <dbReference type="NCBI Taxonomy" id="299642"/>
    <lineage>
        <taxon>Eukaryota</taxon>
        <taxon>Metazoa</taxon>
        <taxon>Ecdysozoa</taxon>
        <taxon>Arthropoda</taxon>
        <taxon>Chelicerata</taxon>
        <taxon>Arachnida</taxon>
        <taxon>Araneae</taxon>
        <taxon>Araneomorphae</taxon>
        <taxon>Entelegynae</taxon>
        <taxon>Araneoidea</taxon>
        <taxon>Nephilidae</taxon>
        <taxon>Nephila</taxon>
    </lineage>
</organism>
<evidence type="ECO:0000313" key="2">
    <source>
        <dbReference type="Proteomes" id="UP000887013"/>
    </source>
</evidence>
<gene>
    <name evidence="1" type="ORF">NPIL_494581</name>
</gene>
<dbReference type="Proteomes" id="UP000887013">
    <property type="component" value="Unassembled WGS sequence"/>
</dbReference>
<dbReference type="AlphaFoldDB" id="A0A8X6TN72"/>
<comment type="caution">
    <text evidence="1">The sequence shown here is derived from an EMBL/GenBank/DDBJ whole genome shotgun (WGS) entry which is preliminary data.</text>
</comment>
<keyword evidence="2" id="KW-1185">Reference proteome</keyword>
<dbReference type="EMBL" id="BMAW01012484">
    <property type="protein sequence ID" value="GFT28868.1"/>
    <property type="molecule type" value="Genomic_DNA"/>
</dbReference>
<sequence length="128" mass="14007">MPRSLWKWSWTIGQLGSQLKSSENSCEFPQSLSGGKKTLLNLTLVRHCLDIVCRISELFGDLHEMATTFIVSLLLGSVEEALPCSGSDMVSFWRSRSIRWKCPGANQCGIPVNATVSRSALAGAETFA</sequence>
<proteinExistence type="predicted"/>